<dbReference type="SUPFAM" id="SSF63817">
    <property type="entry name" value="Sortase"/>
    <property type="match status" value="1"/>
</dbReference>
<dbReference type="InterPro" id="IPR023365">
    <property type="entry name" value="Sortase_dom-sf"/>
</dbReference>
<keyword evidence="5" id="KW-1185">Reference proteome</keyword>
<feature type="transmembrane region" description="Helical" evidence="3">
    <location>
        <begin position="20"/>
        <end position="41"/>
    </location>
</feature>
<dbReference type="EMBL" id="JAGSOH010000002">
    <property type="protein sequence ID" value="MBR7825001.1"/>
    <property type="molecule type" value="Genomic_DNA"/>
</dbReference>
<dbReference type="CDD" id="cd05830">
    <property type="entry name" value="Sortase_E"/>
    <property type="match status" value="1"/>
</dbReference>
<evidence type="ECO:0000313" key="4">
    <source>
        <dbReference type="EMBL" id="MBR7825001.1"/>
    </source>
</evidence>
<sequence>MLRREPLPGNPGVLSRSLDVLGELLCTVGVLCVLYLVYLLWWTNVAAGMENHAASSAFQHTLDSAAASAAPTDDLADGTSFGFLYIPALGPGWRALLTQGTEREQVLNTGAVGHYSSPVTAMPWDAAGNFGIAGHRDGHGMIFRDLDKLAPGDKVYVQTVYGWYVYQLDREAPSVPIGDVDVLAPIPVGSGYTEAGRYLTMTTCTPMYVDSHRLVWWGHLVQTTPRTTVPAGLASAE</sequence>
<proteinExistence type="predicted"/>
<keyword evidence="1" id="KW-0378">Hydrolase</keyword>
<evidence type="ECO:0000256" key="1">
    <source>
        <dbReference type="ARBA" id="ARBA00022801"/>
    </source>
</evidence>
<evidence type="ECO:0000313" key="5">
    <source>
        <dbReference type="Proteomes" id="UP000676325"/>
    </source>
</evidence>
<comment type="caution">
    <text evidence="4">The sequence shown here is derived from an EMBL/GenBank/DDBJ whole genome shotgun (WGS) entry which is preliminary data.</text>
</comment>
<keyword evidence="3" id="KW-0472">Membrane</keyword>
<dbReference type="Pfam" id="PF04203">
    <property type="entry name" value="Sortase"/>
    <property type="match status" value="1"/>
</dbReference>
<dbReference type="InterPro" id="IPR053465">
    <property type="entry name" value="Sortase_Class_E"/>
</dbReference>
<dbReference type="NCBIfam" id="NF033747">
    <property type="entry name" value="class_E_sortase"/>
    <property type="match status" value="1"/>
</dbReference>
<dbReference type="Proteomes" id="UP000676325">
    <property type="component" value="Unassembled WGS sequence"/>
</dbReference>
<keyword evidence="3" id="KW-1133">Transmembrane helix</keyword>
<feature type="active site" description="Proton donor/acceptor" evidence="2">
    <location>
        <position position="135"/>
    </location>
</feature>
<dbReference type="GO" id="GO:0016787">
    <property type="term" value="F:hydrolase activity"/>
    <property type="evidence" value="ECO:0007669"/>
    <property type="project" value="UniProtKB-KW"/>
</dbReference>
<feature type="active site" description="Acyl-thioester intermediate" evidence="2">
    <location>
        <position position="204"/>
    </location>
</feature>
<evidence type="ECO:0000256" key="2">
    <source>
        <dbReference type="PIRSR" id="PIRSR605754-1"/>
    </source>
</evidence>
<evidence type="ECO:0000256" key="3">
    <source>
        <dbReference type="SAM" id="Phobius"/>
    </source>
</evidence>
<dbReference type="InterPro" id="IPR042003">
    <property type="entry name" value="Sortase_E"/>
</dbReference>
<name>A0A941E4J9_9ACTN</name>
<dbReference type="Gene3D" id="2.40.260.10">
    <property type="entry name" value="Sortase"/>
    <property type="match status" value="1"/>
</dbReference>
<protein>
    <submittedName>
        <fullName evidence="4">Class E sortase</fullName>
    </submittedName>
</protein>
<organism evidence="4 5">
    <name type="scientific">Actinospica acidithermotolerans</name>
    <dbReference type="NCBI Taxonomy" id="2828514"/>
    <lineage>
        <taxon>Bacteria</taxon>
        <taxon>Bacillati</taxon>
        <taxon>Actinomycetota</taxon>
        <taxon>Actinomycetes</taxon>
        <taxon>Catenulisporales</taxon>
        <taxon>Actinospicaceae</taxon>
        <taxon>Actinospica</taxon>
    </lineage>
</organism>
<keyword evidence="3" id="KW-0812">Transmembrane</keyword>
<gene>
    <name evidence="4" type="ORF">KDK95_01695</name>
</gene>
<reference evidence="4" key="1">
    <citation type="submission" date="2021-04" db="EMBL/GenBank/DDBJ databases">
        <title>Genome based classification of Actinospica acidithermotolerans sp. nov., an actinobacterium isolated from an Indonesian hot spring.</title>
        <authorList>
            <person name="Kusuma A.B."/>
            <person name="Putra K.E."/>
            <person name="Nafisah S."/>
            <person name="Loh J."/>
            <person name="Nouioui I."/>
            <person name="Goodfellow M."/>
        </authorList>
    </citation>
    <scope>NUCLEOTIDE SEQUENCE</scope>
    <source>
        <strain evidence="4">MGRD01-02</strain>
    </source>
</reference>
<accession>A0A941E4J9</accession>
<dbReference type="InterPro" id="IPR005754">
    <property type="entry name" value="Sortase"/>
</dbReference>
<dbReference type="RefSeq" id="WP_212516148.1">
    <property type="nucleotide sequence ID" value="NZ_JAGSOH010000002.1"/>
</dbReference>
<dbReference type="NCBIfam" id="TIGR01076">
    <property type="entry name" value="sortase_fam"/>
    <property type="match status" value="1"/>
</dbReference>
<dbReference type="AlphaFoldDB" id="A0A941E4J9"/>